<keyword evidence="1" id="KW-0560">Oxidoreductase</keyword>
<dbReference type="InterPro" id="IPR001041">
    <property type="entry name" value="2Fe-2S_ferredoxin-type"/>
</dbReference>
<evidence type="ECO:0000256" key="1">
    <source>
        <dbReference type="ARBA" id="ARBA00023002"/>
    </source>
</evidence>
<comment type="caution">
    <text evidence="3">The sequence shown here is derived from an EMBL/GenBank/DDBJ whole genome shotgun (WGS) entry which is preliminary data.</text>
</comment>
<dbReference type="SUPFAM" id="SSF54292">
    <property type="entry name" value="2Fe-2S ferredoxin-like"/>
    <property type="match status" value="1"/>
</dbReference>
<keyword evidence="4" id="KW-1185">Reference proteome</keyword>
<organism evidence="3 4">
    <name type="scientific">Siminovitchia fordii</name>
    <dbReference type="NCBI Taxonomy" id="254759"/>
    <lineage>
        <taxon>Bacteria</taxon>
        <taxon>Bacillati</taxon>
        <taxon>Bacillota</taxon>
        <taxon>Bacilli</taxon>
        <taxon>Bacillales</taxon>
        <taxon>Bacillaceae</taxon>
        <taxon>Siminovitchia</taxon>
    </lineage>
</organism>
<sequence>METSKNCESRVTFYFDGNLMKARRGQTIAGALMANGIRKLGLSRKLQQARGVFCASGRCYSCFVSVNGLDHVLSCMTLVEEGANVYSNNGDPDLRRLVNGN</sequence>
<dbReference type="EMBL" id="BOQT01000006">
    <property type="protein sequence ID" value="GIN20930.1"/>
    <property type="molecule type" value="Genomic_DNA"/>
</dbReference>
<protein>
    <recommendedName>
        <fullName evidence="2">2Fe-2S ferredoxin-type domain-containing protein</fullName>
    </recommendedName>
</protein>
<evidence type="ECO:0000313" key="4">
    <source>
        <dbReference type="Proteomes" id="UP000680279"/>
    </source>
</evidence>
<gene>
    <name evidence="3" type="ORF">J1TS3_20640</name>
</gene>
<dbReference type="Pfam" id="PF13510">
    <property type="entry name" value="Fer2_4"/>
    <property type="match status" value="1"/>
</dbReference>
<name>A0ABQ4K7C3_9BACI</name>
<feature type="domain" description="2Fe-2S ferredoxin-type" evidence="2">
    <location>
        <begin position="9"/>
        <end position="91"/>
    </location>
</feature>
<evidence type="ECO:0000313" key="3">
    <source>
        <dbReference type="EMBL" id="GIN20930.1"/>
    </source>
</evidence>
<proteinExistence type="predicted"/>
<accession>A0ABQ4K7C3</accession>
<evidence type="ECO:0000259" key="2">
    <source>
        <dbReference type="PROSITE" id="PS51085"/>
    </source>
</evidence>
<dbReference type="PROSITE" id="PS51085">
    <property type="entry name" value="2FE2S_FER_2"/>
    <property type="match status" value="1"/>
</dbReference>
<reference evidence="3 4" key="1">
    <citation type="submission" date="2021-03" db="EMBL/GenBank/DDBJ databases">
        <title>Antimicrobial resistance genes in bacteria isolated from Japanese honey, and their potential for conferring macrolide and lincosamide resistance in the American foulbrood pathogen Paenibacillus larvae.</title>
        <authorList>
            <person name="Okamoto M."/>
            <person name="Kumagai M."/>
            <person name="Kanamori H."/>
            <person name="Takamatsu D."/>
        </authorList>
    </citation>
    <scope>NUCLEOTIDE SEQUENCE [LARGE SCALE GENOMIC DNA]</scope>
    <source>
        <strain evidence="3 4">J1TS3</strain>
    </source>
</reference>
<dbReference type="InterPro" id="IPR036010">
    <property type="entry name" value="2Fe-2S_ferredoxin-like_sf"/>
</dbReference>
<dbReference type="Gene3D" id="3.10.20.440">
    <property type="entry name" value="2Fe-2S iron-sulphur cluster binding domain, sarcosine oxidase, alpha subunit, N-terminal domain"/>
    <property type="match status" value="1"/>
</dbReference>
<dbReference type="Proteomes" id="UP000680279">
    <property type="component" value="Unassembled WGS sequence"/>
</dbReference>
<dbReference type="RefSeq" id="WP_018706062.1">
    <property type="nucleotide sequence ID" value="NZ_BOQT01000006.1"/>
</dbReference>
<dbReference type="InterPro" id="IPR042204">
    <property type="entry name" value="2Fe-2S-bd_N"/>
</dbReference>